<dbReference type="EMBL" id="DXFX01000043">
    <property type="protein sequence ID" value="HIX07461.1"/>
    <property type="molecule type" value="Genomic_DNA"/>
</dbReference>
<keyword evidence="1" id="KW-1133">Transmembrane helix</keyword>
<evidence type="ECO:0000256" key="1">
    <source>
        <dbReference type="SAM" id="Phobius"/>
    </source>
</evidence>
<dbReference type="Pfam" id="PF07963">
    <property type="entry name" value="N_methyl"/>
    <property type="match status" value="1"/>
</dbReference>
<dbReference type="AlphaFoldDB" id="A0A9D1V7C2"/>
<reference evidence="2" key="1">
    <citation type="journal article" date="2021" name="PeerJ">
        <title>Extensive microbial diversity within the chicken gut microbiome revealed by metagenomics and culture.</title>
        <authorList>
            <person name="Gilroy R."/>
            <person name="Ravi A."/>
            <person name="Getino M."/>
            <person name="Pursley I."/>
            <person name="Horton D.L."/>
            <person name="Alikhan N.F."/>
            <person name="Baker D."/>
            <person name="Gharbi K."/>
            <person name="Hall N."/>
            <person name="Watson M."/>
            <person name="Adriaenssens E.M."/>
            <person name="Foster-Nyarko E."/>
            <person name="Jarju S."/>
            <person name="Secka A."/>
            <person name="Antonio M."/>
            <person name="Oren A."/>
            <person name="Chaudhuri R.R."/>
            <person name="La Ragione R."/>
            <person name="Hildebrand F."/>
            <person name="Pallen M.J."/>
        </authorList>
    </citation>
    <scope>NUCLEOTIDE SEQUENCE</scope>
    <source>
        <strain evidence="2">811</strain>
    </source>
</reference>
<keyword evidence="1" id="KW-0812">Transmembrane</keyword>
<dbReference type="NCBIfam" id="TIGR02532">
    <property type="entry name" value="IV_pilin_GFxxxE"/>
    <property type="match status" value="1"/>
</dbReference>
<dbReference type="InterPro" id="IPR012902">
    <property type="entry name" value="N_methyl_site"/>
</dbReference>
<reference evidence="2" key="2">
    <citation type="submission" date="2021-04" db="EMBL/GenBank/DDBJ databases">
        <authorList>
            <person name="Gilroy R."/>
        </authorList>
    </citation>
    <scope>NUCLEOTIDE SEQUENCE</scope>
    <source>
        <strain evidence="2">811</strain>
    </source>
</reference>
<protein>
    <submittedName>
        <fullName evidence="2">Type II secretion system GspH family protein</fullName>
    </submittedName>
</protein>
<keyword evidence="1" id="KW-0472">Membrane</keyword>
<evidence type="ECO:0000313" key="3">
    <source>
        <dbReference type="Proteomes" id="UP000824204"/>
    </source>
</evidence>
<dbReference type="InterPro" id="IPR045584">
    <property type="entry name" value="Pilin-like"/>
</dbReference>
<proteinExistence type="predicted"/>
<sequence length="182" mass="20089">MQKQHSIAKRDGRRAFTLVELVVALALFAIVAGMVVSFIIFINRFSEKSAEQTDRMYALSSVRSEMDHWFSYFDSADYSLTIAADGNSVSATGAGGTYSVTFVSEGGNFFLFTYPRELGRGTLNEGENRCEVRVDAYTFTGIRFYNSASNASSAQSELRFTIFLRVANGQIACEIVEEEAGV</sequence>
<evidence type="ECO:0000313" key="2">
    <source>
        <dbReference type="EMBL" id="HIX07461.1"/>
    </source>
</evidence>
<accession>A0A9D1V7C2</accession>
<dbReference type="SUPFAM" id="SSF54523">
    <property type="entry name" value="Pili subunits"/>
    <property type="match status" value="1"/>
</dbReference>
<dbReference type="Proteomes" id="UP000824204">
    <property type="component" value="Unassembled WGS sequence"/>
</dbReference>
<gene>
    <name evidence="2" type="ORF">H9741_03245</name>
</gene>
<feature type="transmembrane region" description="Helical" evidence="1">
    <location>
        <begin position="21"/>
        <end position="42"/>
    </location>
</feature>
<organism evidence="2 3">
    <name type="scientific">Candidatus Borkfalkia faecipullorum</name>
    <dbReference type="NCBI Taxonomy" id="2838510"/>
    <lineage>
        <taxon>Bacteria</taxon>
        <taxon>Bacillati</taxon>
        <taxon>Bacillota</taxon>
        <taxon>Clostridia</taxon>
        <taxon>Christensenellales</taxon>
        <taxon>Christensenellaceae</taxon>
        <taxon>Candidatus Borkfalkia</taxon>
    </lineage>
</organism>
<comment type="caution">
    <text evidence="2">The sequence shown here is derived from an EMBL/GenBank/DDBJ whole genome shotgun (WGS) entry which is preliminary data.</text>
</comment>
<name>A0A9D1V7C2_9FIRM</name>